<dbReference type="RefSeq" id="WP_147803391.1">
    <property type="nucleotide sequence ID" value="NZ_CP144914.1"/>
</dbReference>
<evidence type="ECO:0000256" key="3">
    <source>
        <dbReference type="ARBA" id="ARBA00023002"/>
    </source>
</evidence>
<dbReference type="Proteomes" id="UP000321816">
    <property type="component" value="Chromosome"/>
</dbReference>
<dbReference type="KEGG" id="ahal:FTX54_012860"/>
<keyword evidence="3 6" id="KW-0560">Oxidoreductase</keyword>
<feature type="domain" description="Thioredoxin" evidence="7">
    <location>
        <begin position="18"/>
        <end position="164"/>
    </location>
</feature>
<dbReference type="PANTHER" id="PTHR43110">
    <property type="entry name" value="THIOL PEROXIDASE"/>
    <property type="match status" value="1"/>
</dbReference>
<organism evidence="8 9">
    <name type="scientific">Alkalicoccus halolimnae</name>
    <dbReference type="NCBI Taxonomy" id="1667239"/>
    <lineage>
        <taxon>Bacteria</taxon>
        <taxon>Bacillati</taxon>
        <taxon>Bacillota</taxon>
        <taxon>Bacilli</taxon>
        <taxon>Bacillales</taxon>
        <taxon>Bacillaceae</taxon>
        <taxon>Alkalicoccus</taxon>
    </lineage>
</organism>
<dbReference type="PROSITE" id="PS51352">
    <property type="entry name" value="THIOREDOXIN_2"/>
    <property type="match status" value="1"/>
</dbReference>
<dbReference type="EC" id="1.11.1.24" evidence="6"/>
<keyword evidence="5 6" id="KW-0676">Redox-active center</keyword>
<proteinExistence type="inferred from homology"/>
<keyword evidence="2 6" id="KW-0049">Antioxidant</keyword>
<dbReference type="AlphaFoldDB" id="A0A5C7FHW0"/>
<dbReference type="PROSITE" id="PS01265">
    <property type="entry name" value="TPX"/>
    <property type="match status" value="1"/>
</dbReference>
<dbReference type="SUPFAM" id="SSF52833">
    <property type="entry name" value="Thioredoxin-like"/>
    <property type="match status" value="1"/>
</dbReference>
<evidence type="ECO:0000256" key="1">
    <source>
        <dbReference type="ARBA" id="ARBA00022559"/>
    </source>
</evidence>
<evidence type="ECO:0000256" key="4">
    <source>
        <dbReference type="ARBA" id="ARBA00023157"/>
    </source>
</evidence>
<comment type="catalytic activity">
    <reaction evidence="6">
        <text>a hydroperoxide + [thioredoxin]-dithiol = an alcohol + [thioredoxin]-disulfide + H2O</text>
        <dbReference type="Rhea" id="RHEA:62620"/>
        <dbReference type="Rhea" id="RHEA-COMP:10698"/>
        <dbReference type="Rhea" id="RHEA-COMP:10700"/>
        <dbReference type="ChEBI" id="CHEBI:15377"/>
        <dbReference type="ChEBI" id="CHEBI:29950"/>
        <dbReference type="ChEBI" id="CHEBI:30879"/>
        <dbReference type="ChEBI" id="CHEBI:35924"/>
        <dbReference type="ChEBI" id="CHEBI:50058"/>
        <dbReference type="EC" id="1.11.1.24"/>
    </reaction>
</comment>
<evidence type="ECO:0000256" key="2">
    <source>
        <dbReference type="ARBA" id="ARBA00022862"/>
    </source>
</evidence>
<dbReference type="OrthoDB" id="9781543at2"/>
<dbReference type="CDD" id="cd03014">
    <property type="entry name" value="PRX_Atyp2cys"/>
    <property type="match status" value="1"/>
</dbReference>
<gene>
    <name evidence="6 8" type="primary">tpx</name>
    <name evidence="8" type="ORF">FTX54_012860</name>
</gene>
<dbReference type="InterPro" id="IPR018219">
    <property type="entry name" value="Tpx_CS"/>
</dbReference>
<comment type="function">
    <text evidence="6">Thiol-specific peroxidase that catalyzes the reduction of hydrogen peroxide and organic hydroperoxides to water and alcohols, respectively. Plays a role in cell protection against oxidative stress by detoxifying peroxides.</text>
</comment>
<comment type="subunit">
    <text evidence="6">Homodimer.</text>
</comment>
<reference evidence="8 9" key="1">
    <citation type="submission" date="2024-01" db="EMBL/GenBank/DDBJ databases">
        <title>Complete Genome Sequence of Alkalicoccus halolimnae BZ-SZ-XJ29T, a Moderately Halophilic Bacterium Isolated from a Salt Lake.</title>
        <authorList>
            <person name="Zhao B."/>
        </authorList>
    </citation>
    <scope>NUCLEOTIDE SEQUENCE [LARGE SCALE GENOMIC DNA]</scope>
    <source>
        <strain evidence="8 9">BZ-SZ-XJ29</strain>
    </source>
</reference>
<accession>A0A5C7FHW0</accession>
<name>A0A5C7FHW0_9BACI</name>
<dbReference type="NCBIfam" id="NF001808">
    <property type="entry name" value="PRK00522.1"/>
    <property type="match status" value="1"/>
</dbReference>
<feature type="active site" description="Cysteine sulfenic acid (-SOH) intermediate" evidence="6">
    <location>
        <position position="60"/>
    </location>
</feature>
<feature type="disulfide bond" description="Redox-active" evidence="6">
    <location>
        <begin position="60"/>
        <end position="94"/>
    </location>
</feature>
<evidence type="ECO:0000256" key="6">
    <source>
        <dbReference type="HAMAP-Rule" id="MF_00269"/>
    </source>
</evidence>
<protein>
    <recommendedName>
        <fullName evidence="6">Thiol peroxidase</fullName>
        <shortName evidence="6">Tpx</shortName>
        <ecNumber evidence="6">1.11.1.24</ecNumber>
    </recommendedName>
    <alternativeName>
        <fullName evidence="6">Peroxiredoxin tpx</fullName>
        <shortName evidence="6">Prx</shortName>
    </alternativeName>
    <alternativeName>
        <fullName evidence="6">Thioredoxin peroxidase</fullName>
    </alternativeName>
    <alternativeName>
        <fullName evidence="6">Thioredoxin-dependent peroxiredoxin</fullName>
    </alternativeName>
</protein>
<dbReference type="HAMAP" id="MF_00269">
    <property type="entry name" value="Tpx"/>
    <property type="match status" value="1"/>
</dbReference>
<evidence type="ECO:0000313" key="8">
    <source>
        <dbReference type="EMBL" id="WWD79301.1"/>
    </source>
</evidence>
<dbReference type="InterPro" id="IPR036249">
    <property type="entry name" value="Thioredoxin-like_sf"/>
</dbReference>
<dbReference type="Pfam" id="PF08534">
    <property type="entry name" value="Redoxin"/>
    <property type="match status" value="1"/>
</dbReference>
<dbReference type="InterPro" id="IPR002065">
    <property type="entry name" value="TPX"/>
</dbReference>
<evidence type="ECO:0000259" key="7">
    <source>
        <dbReference type="PROSITE" id="PS51352"/>
    </source>
</evidence>
<keyword evidence="4 6" id="KW-1015">Disulfide bond</keyword>
<evidence type="ECO:0000313" key="9">
    <source>
        <dbReference type="Proteomes" id="UP000321816"/>
    </source>
</evidence>
<keyword evidence="9" id="KW-1185">Reference proteome</keyword>
<dbReference type="InterPro" id="IPR013766">
    <property type="entry name" value="Thioredoxin_domain"/>
</dbReference>
<dbReference type="Gene3D" id="3.40.30.10">
    <property type="entry name" value="Glutaredoxin"/>
    <property type="match status" value="1"/>
</dbReference>
<comment type="miscellaneous">
    <text evidence="6">The active site is a conserved redox-active cysteine residue, the peroxidatic cysteine (C(P)), which makes the nucleophilic attack on the peroxide substrate. The peroxide oxidizes the C(P)-SH to cysteine sulfenic acid (C(P)-SOH), which then reacts with another cysteine residue, the resolving cysteine (C(R)), to form a disulfide bridge. The disulfide is subsequently reduced by an appropriate electron donor to complete the catalytic cycle. In this atypical 2-Cys peroxiredoxin, C(R) is present in the same subunit to form an intramolecular disulfide. The disulfide is subsequently reduced by thioredoxin.</text>
</comment>
<comment type="similarity">
    <text evidence="6">Belongs to the peroxiredoxin family. Tpx subfamily.</text>
</comment>
<dbReference type="GO" id="GO:0008379">
    <property type="term" value="F:thioredoxin peroxidase activity"/>
    <property type="evidence" value="ECO:0007669"/>
    <property type="project" value="UniProtKB-UniRule"/>
</dbReference>
<evidence type="ECO:0000256" key="5">
    <source>
        <dbReference type="ARBA" id="ARBA00023284"/>
    </source>
</evidence>
<dbReference type="InterPro" id="IPR050455">
    <property type="entry name" value="Tpx_Peroxidase_subfamily"/>
</dbReference>
<keyword evidence="1 6" id="KW-0575">Peroxidase</keyword>
<dbReference type="PANTHER" id="PTHR43110:SF1">
    <property type="entry name" value="THIOL PEROXIDASE"/>
    <property type="match status" value="1"/>
</dbReference>
<dbReference type="InterPro" id="IPR013740">
    <property type="entry name" value="Redoxin"/>
</dbReference>
<sequence length="165" mass="18200">MAEVTFKQNPVTITGEEKNIGEKAPSFTVLAPDLSEVSLKEAEGKKVLISVVPSVDTGTCDQQTRKFNEEAVKVEGAEVWTISADLPFAQRRWCAAAGLDDAKIYSDHRDLDFGKNFGVVIDELRLLSRSVFVINEDGEITYKELVPEVSEHPDYEAAINALQKA</sequence>
<dbReference type="EMBL" id="CP144914">
    <property type="protein sequence ID" value="WWD79301.1"/>
    <property type="molecule type" value="Genomic_DNA"/>
</dbReference>